<proteinExistence type="predicted"/>
<dbReference type="EMBL" id="QPFP01000198">
    <property type="protein sequence ID" value="TEB19319.1"/>
    <property type="molecule type" value="Genomic_DNA"/>
</dbReference>
<organism evidence="1 2">
    <name type="scientific">Coprinellus micaceus</name>
    <name type="common">Glistening ink-cap mushroom</name>
    <name type="synonym">Coprinus micaceus</name>
    <dbReference type="NCBI Taxonomy" id="71717"/>
    <lineage>
        <taxon>Eukaryota</taxon>
        <taxon>Fungi</taxon>
        <taxon>Dikarya</taxon>
        <taxon>Basidiomycota</taxon>
        <taxon>Agaricomycotina</taxon>
        <taxon>Agaricomycetes</taxon>
        <taxon>Agaricomycetidae</taxon>
        <taxon>Agaricales</taxon>
        <taxon>Agaricineae</taxon>
        <taxon>Psathyrellaceae</taxon>
        <taxon>Coprinellus</taxon>
    </lineage>
</organism>
<sequence length="664" mass="74971">MHSETRGHPTTYIPNPKTIGELVAALRHGSSLCAFELAQTMKYKDCTLKVVKGTLANLRVELIPENPLDARSSADDRRHAVKAMASILFLTKVAESCRKFPHIAGYSVPLVLESLEGVARWGEHTLNPKLPYGEPLSRDGFISRYTNMTQTFCLLLAIDRHIHAALISLEPFIKLLLKIWVVVGDCGGKQATCGLWALPDVDSFAVATAKRAKQVSEAVARHECIHGFEVYTADFDAGCVARLAMMLDDVSIWLVNQGYLQSLKTLLRPLVLMTGIIGAGGPAVLCDACGLLAGRYIETFVQILMNIPVDVEAENVATLLCIVGPWMSYLAMCKLLLRSQQWPESLDLGEMSKMSSLQDRWKKGAIYHHASHAFHAQYIGVLYRQHMQDIAMLAEEEQHHPNDANILPLFDCRSMPEPLSLWDNMDFLATRGWTNMHPDGEWLQAYLEGHLTELIQMYRSDQISHNLQLVEGFFQQGPASSITLLVMLRDADSSSKAVYSVPHLHRVAGLKFHDISLIPHFLTWENGHIPQHACSMIQFSFWLEHWETAVSTCDIMCQPCIDPTWTYQVGQMPPSNSSFRLNKPLTRKQLLTQVKAGLTAHIWEFHQSFKQEDCSLDLLRATLRNLAMDTIPDIEPRTSWWRKCILLPQQLELVPFFWQRLPMP</sequence>
<accession>A0A4Y7SC80</accession>
<dbReference type="Proteomes" id="UP000298030">
    <property type="component" value="Unassembled WGS sequence"/>
</dbReference>
<name>A0A4Y7SC80_COPMI</name>
<gene>
    <name evidence="1" type="ORF">FA13DRAFT_1718967</name>
</gene>
<comment type="caution">
    <text evidence="1">The sequence shown here is derived from an EMBL/GenBank/DDBJ whole genome shotgun (WGS) entry which is preliminary data.</text>
</comment>
<reference evidence="1 2" key="1">
    <citation type="journal article" date="2019" name="Nat. Ecol. Evol.">
        <title>Megaphylogeny resolves global patterns of mushroom evolution.</title>
        <authorList>
            <person name="Varga T."/>
            <person name="Krizsan K."/>
            <person name="Foldi C."/>
            <person name="Dima B."/>
            <person name="Sanchez-Garcia M."/>
            <person name="Sanchez-Ramirez S."/>
            <person name="Szollosi G.J."/>
            <person name="Szarkandi J.G."/>
            <person name="Papp V."/>
            <person name="Albert L."/>
            <person name="Andreopoulos W."/>
            <person name="Angelini C."/>
            <person name="Antonin V."/>
            <person name="Barry K.W."/>
            <person name="Bougher N.L."/>
            <person name="Buchanan P."/>
            <person name="Buyck B."/>
            <person name="Bense V."/>
            <person name="Catcheside P."/>
            <person name="Chovatia M."/>
            <person name="Cooper J."/>
            <person name="Damon W."/>
            <person name="Desjardin D."/>
            <person name="Finy P."/>
            <person name="Geml J."/>
            <person name="Haridas S."/>
            <person name="Hughes K."/>
            <person name="Justo A."/>
            <person name="Karasinski D."/>
            <person name="Kautmanova I."/>
            <person name="Kiss B."/>
            <person name="Kocsube S."/>
            <person name="Kotiranta H."/>
            <person name="LaButti K.M."/>
            <person name="Lechner B.E."/>
            <person name="Liimatainen K."/>
            <person name="Lipzen A."/>
            <person name="Lukacs Z."/>
            <person name="Mihaltcheva S."/>
            <person name="Morgado L.N."/>
            <person name="Niskanen T."/>
            <person name="Noordeloos M.E."/>
            <person name="Ohm R.A."/>
            <person name="Ortiz-Santana B."/>
            <person name="Ovrebo C."/>
            <person name="Racz N."/>
            <person name="Riley R."/>
            <person name="Savchenko A."/>
            <person name="Shiryaev A."/>
            <person name="Soop K."/>
            <person name="Spirin V."/>
            <person name="Szebenyi C."/>
            <person name="Tomsovsky M."/>
            <person name="Tulloss R.E."/>
            <person name="Uehling J."/>
            <person name="Grigoriev I.V."/>
            <person name="Vagvolgyi C."/>
            <person name="Papp T."/>
            <person name="Martin F.M."/>
            <person name="Miettinen O."/>
            <person name="Hibbett D.S."/>
            <person name="Nagy L.G."/>
        </authorList>
    </citation>
    <scope>NUCLEOTIDE SEQUENCE [LARGE SCALE GENOMIC DNA]</scope>
    <source>
        <strain evidence="1 2">FP101781</strain>
    </source>
</reference>
<dbReference type="AlphaFoldDB" id="A0A4Y7SC80"/>
<keyword evidence="2" id="KW-1185">Reference proteome</keyword>
<evidence type="ECO:0000313" key="1">
    <source>
        <dbReference type="EMBL" id="TEB19319.1"/>
    </source>
</evidence>
<protein>
    <submittedName>
        <fullName evidence="1">Uncharacterized protein</fullName>
    </submittedName>
</protein>
<evidence type="ECO:0000313" key="2">
    <source>
        <dbReference type="Proteomes" id="UP000298030"/>
    </source>
</evidence>